<dbReference type="GO" id="GO:0032958">
    <property type="term" value="P:inositol phosphate biosynthetic process"/>
    <property type="evidence" value="ECO:0007669"/>
    <property type="project" value="InterPro"/>
</dbReference>
<dbReference type="SUPFAM" id="SSF56104">
    <property type="entry name" value="SAICAR synthase-like"/>
    <property type="match status" value="1"/>
</dbReference>
<gene>
    <name evidence="10" type="ORF">SI8410_18021788</name>
</gene>
<evidence type="ECO:0000256" key="9">
    <source>
        <dbReference type="SAM" id="MobiDB-lite"/>
    </source>
</evidence>
<keyword evidence="3 8" id="KW-0547">Nucleotide-binding</keyword>
<keyword evidence="5 8" id="KW-0067">ATP-binding</keyword>
<dbReference type="InterPro" id="IPR038286">
    <property type="entry name" value="IPK_sf"/>
</dbReference>
<dbReference type="GO" id="GO:0051765">
    <property type="term" value="F:inositol tetrakisphosphate kinase activity"/>
    <property type="evidence" value="ECO:0007669"/>
    <property type="project" value="TreeGrafter"/>
</dbReference>
<dbReference type="InterPro" id="IPR005522">
    <property type="entry name" value="IPK"/>
</dbReference>
<dbReference type="GO" id="GO:0005737">
    <property type="term" value="C:cytoplasm"/>
    <property type="evidence" value="ECO:0007669"/>
    <property type="project" value="TreeGrafter"/>
</dbReference>
<sequence>MLKAPDHQVAGHQAREGQLGPLVDDSGRFYKPLQNNGRGSKELAFYRSFFSDPRVPHHIRRFFPRFFGTLVVEASDGSGPQSHLVMEDLVSGLDRPSVADIKIGSRTWYPHAKEDYIAKCSKKDRETTSLTLGFRVSGLQIYDEDNEAATGGFWKQSKKQVQGFTAEDVRGTLRRFASSNPSAATAATADGEEPDCAFAAVVYGGSGGILAQLLELKAWFEEQTIFHFYSASVLLLRGNGATEAARVKLVDFAHVFEGDGVIDHNFLGGLCSLIRFISEVLCGGSDGRPHPEKSSAAENGGQGVTLSGV</sequence>
<comment type="catalytic activity">
    <reaction evidence="7 8">
        <text>1D-myo-inositol 1,3,4,6-tetrakisphosphate + ATP = 1D-myo-inositol 1,3,4,5,6-pentakisphosphate + ADP + H(+)</text>
        <dbReference type="Rhea" id="RHEA:12717"/>
        <dbReference type="ChEBI" id="CHEBI:15378"/>
        <dbReference type="ChEBI" id="CHEBI:30616"/>
        <dbReference type="ChEBI" id="CHEBI:57660"/>
        <dbReference type="ChEBI" id="CHEBI:57733"/>
        <dbReference type="ChEBI" id="CHEBI:456216"/>
        <dbReference type="EC" id="2.7.1.140"/>
    </reaction>
</comment>
<evidence type="ECO:0000256" key="5">
    <source>
        <dbReference type="ARBA" id="ARBA00022840"/>
    </source>
</evidence>
<organism evidence="10 11">
    <name type="scientific">Spirodela intermedia</name>
    <name type="common">Intermediate duckweed</name>
    <dbReference type="NCBI Taxonomy" id="51605"/>
    <lineage>
        <taxon>Eukaryota</taxon>
        <taxon>Viridiplantae</taxon>
        <taxon>Streptophyta</taxon>
        <taxon>Embryophyta</taxon>
        <taxon>Tracheophyta</taxon>
        <taxon>Spermatophyta</taxon>
        <taxon>Magnoliopsida</taxon>
        <taxon>Liliopsida</taxon>
        <taxon>Araceae</taxon>
        <taxon>Lemnoideae</taxon>
        <taxon>Spirodela</taxon>
    </lineage>
</organism>
<keyword evidence="4 8" id="KW-0418">Kinase</keyword>
<evidence type="ECO:0000313" key="11">
    <source>
        <dbReference type="Proteomes" id="UP000663760"/>
    </source>
</evidence>
<evidence type="ECO:0000256" key="3">
    <source>
        <dbReference type="ARBA" id="ARBA00022741"/>
    </source>
</evidence>
<reference evidence="10" key="1">
    <citation type="submission" date="2020-02" db="EMBL/GenBank/DDBJ databases">
        <authorList>
            <person name="Scholz U."/>
            <person name="Mascher M."/>
            <person name="Fiebig A."/>
        </authorList>
    </citation>
    <scope>NUCLEOTIDE SEQUENCE</scope>
</reference>
<dbReference type="EC" id="2.7.1.151" evidence="8"/>
<keyword evidence="11" id="KW-1185">Reference proteome</keyword>
<dbReference type="Pfam" id="PF03770">
    <property type="entry name" value="IPK"/>
    <property type="match status" value="1"/>
</dbReference>
<dbReference type="GO" id="GO:0008440">
    <property type="term" value="F:inositol-1,4,5-trisphosphate 3-kinase activity"/>
    <property type="evidence" value="ECO:0007669"/>
    <property type="project" value="TreeGrafter"/>
</dbReference>
<accession>A0A7I8LMR8</accession>
<evidence type="ECO:0000256" key="7">
    <source>
        <dbReference type="ARBA" id="ARBA00036525"/>
    </source>
</evidence>
<evidence type="ECO:0000313" key="10">
    <source>
        <dbReference type="EMBL" id="CAA7411110.1"/>
    </source>
</evidence>
<dbReference type="OrthoDB" id="5958943at2759"/>
<comment type="function">
    <text evidence="8">Inositol phosphate kinase with a broad substrate specificity.</text>
</comment>
<dbReference type="GO" id="GO:0005524">
    <property type="term" value="F:ATP binding"/>
    <property type="evidence" value="ECO:0007669"/>
    <property type="project" value="UniProtKB-KW"/>
</dbReference>
<proteinExistence type="inferred from homology"/>
<dbReference type="EC" id="2.7.1.140" evidence="8"/>
<evidence type="ECO:0000256" key="6">
    <source>
        <dbReference type="ARBA" id="ARBA00036164"/>
    </source>
</evidence>
<dbReference type="PANTHER" id="PTHR12400">
    <property type="entry name" value="INOSITOL POLYPHOSPHATE KINASE"/>
    <property type="match status" value="1"/>
</dbReference>
<evidence type="ECO:0000256" key="1">
    <source>
        <dbReference type="ARBA" id="ARBA00007374"/>
    </source>
</evidence>
<evidence type="ECO:0000256" key="8">
    <source>
        <dbReference type="RuleBase" id="RU363090"/>
    </source>
</evidence>
<protein>
    <recommendedName>
        <fullName evidence="8">Inositol polyphosphate multikinase</fullName>
        <ecNumber evidence="8">2.7.1.140</ecNumber>
        <ecNumber evidence="8">2.7.1.151</ecNumber>
    </recommendedName>
</protein>
<dbReference type="PANTHER" id="PTHR12400:SF51">
    <property type="entry name" value="INOSITOL POLYPHOSPHATE MULTIKINASE"/>
    <property type="match status" value="1"/>
</dbReference>
<dbReference type="EMBL" id="LR746281">
    <property type="protein sequence ID" value="CAA7411110.1"/>
    <property type="molecule type" value="Genomic_DNA"/>
</dbReference>
<comment type="catalytic activity">
    <reaction evidence="6 8">
        <text>1D-myo-inositol 1,4,5-trisphosphate + 2 ATP = 1D-myo-inositol 1,3,4,5,6-pentakisphosphate + 2 ADP + 2 H(+)</text>
        <dbReference type="Rhea" id="RHEA:32359"/>
        <dbReference type="ChEBI" id="CHEBI:15378"/>
        <dbReference type="ChEBI" id="CHEBI:30616"/>
        <dbReference type="ChEBI" id="CHEBI:57733"/>
        <dbReference type="ChEBI" id="CHEBI:203600"/>
        <dbReference type="ChEBI" id="CHEBI:456216"/>
        <dbReference type="EC" id="2.7.1.151"/>
    </reaction>
</comment>
<dbReference type="AlphaFoldDB" id="A0A7I8LMR8"/>
<evidence type="ECO:0000256" key="2">
    <source>
        <dbReference type="ARBA" id="ARBA00022679"/>
    </source>
</evidence>
<feature type="region of interest" description="Disordered" evidence="9">
    <location>
        <begin position="1"/>
        <end position="23"/>
    </location>
</feature>
<dbReference type="Proteomes" id="UP000663760">
    <property type="component" value="Chromosome 18"/>
</dbReference>
<comment type="similarity">
    <text evidence="1 8">Belongs to the inositol phosphokinase (IPK) family.</text>
</comment>
<dbReference type="GO" id="GO:0005634">
    <property type="term" value="C:nucleus"/>
    <property type="evidence" value="ECO:0007669"/>
    <property type="project" value="TreeGrafter"/>
</dbReference>
<name>A0A7I8LMR8_SPIIN</name>
<keyword evidence="2 8" id="KW-0808">Transferase</keyword>
<evidence type="ECO:0000256" key="4">
    <source>
        <dbReference type="ARBA" id="ARBA00022777"/>
    </source>
</evidence>
<dbReference type="Gene3D" id="3.30.470.160">
    <property type="entry name" value="Inositol polyphosphate kinase"/>
    <property type="match status" value="1"/>
</dbReference>
<feature type="region of interest" description="Disordered" evidence="9">
    <location>
        <begin position="288"/>
        <end position="309"/>
    </location>
</feature>